<dbReference type="PROSITE" id="PS00079">
    <property type="entry name" value="MULTICOPPER_OXIDASE1"/>
    <property type="match status" value="1"/>
</dbReference>
<dbReference type="InterPro" id="IPR011707">
    <property type="entry name" value="Cu-oxidase-like_N"/>
</dbReference>
<keyword evidence="2" id="KW-0479">Metal-binding</keyword>
<dbReference type="Pfam" id="PF07731">
    <property type="entry name" value="Cu-oxidase_2"/>
    <property type="match status" value="1"/>
</dbReference>
<dbReference type="InterPro" id="IPR008972">
    <property type="entry name" value="Cupredoxin"/>
</dbReference>
<proteinExistence type="inferred from homology"/>
<reference evidence="11 12" key="1">
    <citation type="submission" date="2013-03" db="EMBL/GenBank/DDBJ databases">
        <title>The Genome Sequence of Capronia epimyces CBS 606.96.</title>
        <authorList>
            <consortium name="The Broad Institute Genomics Platform"/>
            <person name="Cuomo C."/>
            <person name="de Hoog S."/>
            <person name="Gorbushina A."/>
            <person name="Walker B."/>
            <person name="Young S.K."/>
            <person name="Zeng Q."/>
            <person name="Gargeya S."/>
            <person name="Fitzgerald M."/>
            <person name="Haas B."/>
            <person name="Abouelleil A."/>
            <person name="Allen A.W."/>
            <person name="Alvarado L."/>
            <person name="Arachchi H.M."/>
            <person name="Berlin A.M."/>
            <person name="Chapman S.B."/>
            <person name="Gainer-Dewar J."/>
            <person name="Goldberg J."/>
            <person name="Griggs A."/>
            <person name="Gujja S."/>
            <person name="Hansen M."/>
            <person name="Howarth C."/>
            <person name="Imamovic A."/>
            <person name="Ireland A."/>
            <person name="Larimer J."/>
            <person name="McCowan C."/>
            <person name="Murphy C."/>
            <person name="Pearson M."/>
            <person name="Poon T.W."/>
            <person name="Priest M."/>
            <person name="Roberts A."/>
            <person name="Saif S."/>
            <person name="Shea T."/>
            <person name="Sisk P."/>
            <person name="Sykes S."/>
            <person name="Wortman J."/>
            <person name="Nusbaum C."/>
            <person name="Birren B."/>
        </authorList>
    </citation>
    <scope>NUCLEOTIDE SEQUENCE [LARGE SCALE GENOMIC DNA]</scope>
    <source>
        <strain evidence="11 12">CBS 606.96</strain>
    </source>
</reference>
<dbReference type="HOGENOM" id="CLU_006504_3_1_1"/>
<protein>
    <recommendedName>
        <fullName evidence="13">Laccase</fullName>
    </recommendedName>
</protein>
<dbReference type="Gene3D" id="2.60.40.420">
    <property type="entry name" value="Cupredoxins - blue copper proteins"/>
    <property type="match status" value="3"/>
</dbReference>
<evidence type="ECO:0000313" key="12">
    <source>
        <dbReference type="Proteomes" id="UP000019478"/>
    </source>
</evidence>
<evidence type="ECO:0000259" key="9">
    <source>
        <dbReference type="Pfam" id="PF07731"/>
    </source>
</evidence>
<accession>W9Y282</accession>
<dbReference type="CDD" id="cd13901">
    <property type="entry name" value="CuRO_3_MaLCC_like"/>
    <property type="match status" value="1"/>
</dbReference>
<dbReference type="Pfam" id="PF07732">
    <property type="entry name" value="Cu-oxidase_3"/>
    <property type="match status" value="1"/>
</dbReference>
<dbReference type="CDD" id="cd13854">
    <property type="entry name" value="CuRO_1_MaLCC_like"/>
    <property type="match status" value="1"/>
</dbReference>
<feature type="domain" description="Plastocyanin-like" evidence="9">
    <location>
        <begin position="446"/>
        <end position="555"/>
    </location>
</feature>
<evidence type="ECO:0000259" key="8">
    <source>
        <dbReference type="Pfam" id="PF00394"/>
    </source>
</evidence>
<dbReference type="FunFam" id="2.60.40.420:FF:000038">
    <property type="entry name" value="Extracellular dihydrogeodin oxidase/laccase"/>
    <property type="match status" value="1"/>
</dbReference>
<dbReference type="OrthoDB" id="2121828at2759"/>
<dbReference type="InterPro" id="IPR001117">
    <property type="entry name" value="Cu-oxidase_2nd"/>
</dbReference>
<dbReference type="AlphaFoldDB" id="W9Y282"/>
<name>W9Y282_9EURO</name>
<dbReference type="GeneID" id="19167687"/>
<feature type="domain" description="Plastocyanin-like" evidence="8">
    <location>
        <begin position="206"/>
        <end position="365"/>
    </location>
</feature>
<dbReference type="PANTHER" id="PTHR11709">
    <property type="entry name" value="MULTI-COPPER OXIDASE"/>
    <property type="match status" value="1"/>
</dbReference>
<dbReference type="InterPro" id="IPR011706">
    <property type="entry name" value="Cu-oxidase_C"/>
</dbReference>
<keyword evidence="3" id="KW-0677">Repeat</keyword>
<dbReference type="eggNOG" id="KOG1263">
    <property type="taxonomic scope" value="Eukaryota"/>
</dbReference>
<feature type="domain" description="Plastocyanin-like" evidence="10">
    <location>
        <begin position="81"/>
        <end position="195"/>
    </location>
</feature>
<evidence type="ECO:0000256" key="7">
    <source>
        <dbReference type="SAM" id="SignalP"/>
    </source>
</evidence>
<dbReference type="PANTHER" id="PTHR11709:SF145">
    <property type="entry name" value="LCC1"/>
    <property type="match status" value="1"/>
</dbReference>
<keyword evidence="6" id="KW-0325">Glycoprotein</keyword>
<keyword evidence="12" id="KW-1185">Reference proteome</keyword>
<dbReference type="SUPFAM" id="SSF49503">
    <property type="entry name" value="Cupredoxins"/>
    <property type="match status" value="3"/>
</dbReference>
<evidence type="ECO:0000256" key="3">
    <source>
        <dbReference type="ARBA" id="ARBA00022737"/>
    </source>
</evidence>
<evidence type="ECO:0008006" key="13">
    <source>
        <dbReference type="Google" id="ProtNLM"/>
    </source>
</evidence>
<keyword evidence="4" id="KW-0560">Oxidoreductase</keyword>
<evidence type="ECO:0000256" key="1">
    <source>
        <dbReference type="ARBA" id="ARBA00010609"/>
    </source>
</evidence>
<feature type="signal peptide" evidence="7">
    <location>
        <begin position="1"/>
        <end position="19"/>
    </location>
</feature>
<dbReference type="InterPro" id="IPR045087">
    <property type="entry name" value="Cu-oxidase_fam"/>
</dbReference>
<evidence type="ECO:0000313" key="11">
    <source>
        <dbReference type="EMBL" id="EXJ86608.1"/>
    </source>
</evidence>
<dbReference type="STRING" id="1182542.W9Y282"/>
<dbReference type="PROSITE" id="PS00080">
    <property type="entry name" value="MULTICOPPER_OXIDASE2"/>
    <property type="match status" value="1"/>
</dbReference>
<dbReference type="Pfam" id="PF00394">
    <property type="entry name" value="Cu-oxidase"/>
    <property type="match status" value="1"/>
</dbReference>
<dbReference type="GO" id="GO:0005507">
    <property type="term" value="F:copper ion binding"/>
    <property type="evidence" value="ECO:0007669"/>
    <property type="project" value="InterPro"/>
</dbReference>
<keyword evidence="5" id="KW-0186">Copper</keyword>
<sequence>MGVLSSLVTLLATTTSSLDQPVTNGLSLLGTLGAHSLPKFLSDVRLVDGSPWGDHNCTNTNPYKAAPDTGVVRKYDFTISRGILSPDGYERSLLLVNGQYPAPTIEANWGDTIEVTVTNNITGVAEGTSVHWHGFLQHQSQWMDGTPGFTQCPIAPQKTFTYQFRAELFGTSWYHAHYSAQYTDGVVGAVVVYGPTPKDYDIDIGPILLSDWYHVDYYTTVRSLTAARPGLPPPQPTSDNNLINGKMNFDCSVATNTSVKCSSNAGLSKFKFQSGKTHRLRLINTGADASQQFSIDNHTMTVIANDFVPVQPYNTTVVTLGIGQRTDVIVEADGDSHEAYWIRSNATCAKANQPYALAVLYYENADVDGLPKSSPWNSPSIGCANDPLETTVPMYAINPGEPAETTTLNMTVGQNATGHWLWYMNNSSFRTDYNQPVLLLAEGGNTSYPDSPEWNVVNTGSASSYRFIVNNDTPTSHPMHFHGHNMYILAVGTGVWDGTIVRPDNPQRRDVQNVPANGYLVWQADADNPGTWPFHCHIAWHASTGLSVDILENPGQIEHLAIPEASYQLCQEWQTFSATGQVDQIDSGLRL</sequence>
<dbReference type="EMBL" id="AMGY01000003">
    <property type="protein sequence ID" value="EXJ86608.1"/>
    <property type="molecule type" value="Genomic_DNA"/>
</dbReference>
<dbReference type="Proteomes" id="UP000019478">
    <property type="component" value="Unassembled WGS sequence"/>
</dbReference>
<dbReference type="FunFam" id="2.60.40.420:FF:000021">
    <property type="entry name" value="Extracellular dihydrogeodin oxidase/laccase"/>
    <property type="match status" value="1"/>
</dbReference>
<keyword evidence="7" id="KW-0732">Signal</keyword>
<evidence type="ECO:0000256" key="2">
    <source>
        <dbReference type="ARBA" id="ARBA00022723"/>
    </source>
</evidence>
<comment type="caution">
    <text evidence="11">The sequence shown here is derived from an EMBL/GenBank/DDBJ whole genome shotgun (WGS) entry which is preliminary data.</text>
</comment>
<dbReference type="GO" id="GO:0016491">
    <property type="term" value="F:oxidoreductase activity"/>
    <property type="evidence" value="ECO:0007669"/>
    <property type="project" value="UniProtKB-KW"/>
</dbReference>
<feature type="chain" id="PRO_5004934446" description="Laccase" evidence="7">
    <location>
        <begin position="20"/>
        <end position="591"/>
    </location>
</feature>
<evidence type="ECO:0000259" key="10">
    <source>
        <dbReference type="Pfam" id="PF07732"/>
    </source>
</evidence>
<dbReference type="CDD" id="cd13880">
    <property type="entry name" value="CuRO_2_MaLCC_like"/>
    <property type="match status" value="1"/>
</dbReference>
<organism evidence="11 12">
    <name type="scientific">Capronia epimyces CBS 606.96</name>
    <dbReference type="NCBI Taxonomy" id="1182542"/>
    <lineage>
        <taxon>Eukaryota</taxon>
        <taxon>Fungi</taxon>
        <taxon>Dikarya</taxon>
        <taxon>Ascomycota</taxon>
        <taxon>Pezizomycotina</taxon>
        <taxon>Eurotiomycetes</taxon>
        <taxon>Chaetothyriomycetidae</taxon>
        <taxon>Chaetothyriales</taxon>
        <taxon>Herpotrichiellaceae</taxon>
        <taxon>Capronia</taxon>
    </lineage>
</organism>
<dbReference type="RefSeq" id="XP_007731887.1">
    <property type="nucleotide sequence ID" value="XM_007733697.1"/>
</dbReference>
<comment type="similarity">
    <text evidence="1">Belongs to the multicopper oxidase family.</text>
</comment>
<evidence type="ECO:0000256" key="5">
    <source>
        <dbReference type="ARBA" id="ARBA00023008"/>
    </source>
</evidence>
<evidence type="ECO:0000256" key="6">
    <source>
        <dbReference type="ARBA" id="ARBA00023180"/>
    </source>
</evidence>
<evidence type="ECO:0000256" key="4">
    <source>
        <dbReference type="ARBA" id="ARBA00023002"/>
    </source>
</evidence>
<gene>
    <name evidence="11" type="ORF">A1O3_03561</name>
</gene>
<dbReference type="InterPro" id="IPR002355">
    <property type="entry name" value="Cu_oxidase_Cu_BS"/>
</dbReference>
<dbReference type="InterPro" id="IPR033138">
    <property type="entry name" value="Cu_oxidase_CS"/>
</dbReference>